<organism evidence="2 3">
    <name type="scientific">Oceanirhabdus seepicola</name>
    <dbReference type="NCBI Taxonomy" id="2828781"/>
    <lineage>
        <taxon>Bacteria</taxon>
        <taxon>Bacillati</taxon>
        <taxon>Bacillota</taxon>
        <taxon>Clostridia</taxon>
        <taxon>Eubacteriales</taxon>
        <taxon>Clostridiaceae</taxon>
        <taxon>Oceanirhabdus</taxon>
    </lineage>
</organism>
<sequence>MNIKIEKMHEKEKLDIAKMITELMNYHRKLTKARKEFYQTDEESLETVNEWNEEGEIYKILHQEELAGFFYIKFGGHNAAWLEDLYIKEAFRGKGLGKAAMNELDKMLQDKGILAMFVDVIPRNTRAIEFYQEIGFDHLNMIQLRKNYDKTLDKSEEVDLLGYKFKKY</sequence>
<proteinExistence type="predicted"/>
<feature type="domain" description="N-acetyltransferase" evidence="1">
    <location>
        <begin position="14"/>
        <end position="159"/>
    </location>
</feature>
<keyword evidence="3" id="KW-1185">Reference proteome</keyword>
<name>A0A9J6NWA5_9CLOT</name>
<dbReference type="Pfam" id="PF00583">
    <property type="entry name" value="Acetyltransf_1"/>
    <property type="match status" value="1"/>
</dbReference>
<evidence type="ECO:0000259" key="1">
    <source>
        <dbReference type="PROSITE" id="PS51186"/>
    </source>
</evidence>
<dbReference type="PANTHER" id="PTHR43259:SF1">
    <property type="entry name" value="N-ACETYLTRANSFERASE DOMAIN-CONTAINING PROTEIN"/>
    <property type="match status" value="1"/>
</dbReference>
<dbReference type="EMBL" id="JAGSOJ010000001">
    <property type="protein sequence ID" value="MCM1988523.1"/>
    <property type="molecule type" value="Genomic_DNA"/>
</dbReference>
<dbReference type="InterPro" id="IPR016181">
    <property type="entry name" value="Acyl_CoA_acyltransferase"/>
</dbReference>
<protein>
    <submittedName>
        <fullName evidence="2">GNAT family N-acetyltransferase</fullName>
    </submittedName>
</protein>
<dbReference type="GO" id="GO:0016747">
    <property type="term" value="F:acyltransferase activity, transferring groups other than amino-acyl groups"/>
    <property type="evidence" value="ECO:0007669"/>
    <property type="project" value="InterPro"/>
</dbReference>
<dbReference type="InterPro" id="IPR000182">
    <property type="entry name" value="GNAT_dom"/>
</dbReference>
<dbReference type="PANTHER" id="PTHR43259">
    <property type="entry name" value="SPT10P"/>
    <property type="match status" value="1"/>
</dbReference>
<gene>
    <name evidence="2" type="ORF">KDK92_02140</name>
</gene>
<dbReference type="CDD" id="cd04301">
    <property type="entry name" value="NAT_SF"/>
    <property type="match status" value="1"/>
</dbReference>
<dbReference type="PROSITE" id="PS51186">
    <property type="entry name" value="GNAT"/>
    <property type="match status" value="1"/>
</dbReference>
<evidence type="ECO:0000313" key="3">
    <source>
        <dbReference type="Proteomes" id="UP001056429"/>
    </source>
</evidence>
<dbReference type="RefSeq" id="WP_250857388.1">
    <property type="nucleotide sequence ID" value="NZ_JAGSOJ010000001.1"/>
</dbReference>
<dbReference type="InterPro" id="IPR052829">
    <property type="entry name" value="N-acetyltransferase_domain"/>
</dbReference>
<accession>A0A9J6NWA5</accession>
<dbReference type="Proteomes" id="UP001056429">
    <property type="component" value="Unassembled WGS sequence"/>
</dbReference>
<reference evidence="2" key="1">
    <citation type="journal article" date="2021" name="mSystems">
        <title>Bacteria and Archaea Synergistically Convert Glycine Betaine to Biogenic Methane in the Formosa Cold Seep of the South China Sea.</title>
        <authorList>
            <person name="Li L."/>
            <person name="Zhang W."/>
            <person name="Zhang S."/>
            <person name="Song L."/>
            <person name="Sun Q."/>
            <person name="Zhang H."/>
            <person name="Xiang H."/>
            <person name="Dong X."/>
        </authorList>
    </citation>
    <scope>NUCLEOTIDE SEQUENCE</scope>
    <source>
        <strain evidence="2">ZWT</strain>
    </source>
</reference>
<dbReference type="SUPFAM" id="SSF55729">
    <property type="entry name" value="Acyl-CoA N-acyltransferases (Nat)"/>
    <property type="match status" value="1"/>
</dbReference>
<evidence type="ECO:0000313" key="2">
    <source>
        <dbReference type="EMBL" id="MCM1988523.1"/>
    </source>
</evidence>
<dbReference type="AlphaFoldDB" id="A0A9J6NWA5"/>
<reference evidence="2" key="2">
    <citation type="submission" date="2021-04" db="EMBL/GenBank/DDBJ databases">
        <authorList>
            <person name="Dong X."/>
        </authorList>
    </citation>
    <scope>NUCLEOTIDE SEQUENCE</scope>
    <source>
        <strain evidence="2">ZWT</strain>
    </source>
</reference>
<dbReference type="Gene3D" id="3.40.630.30">
    <property type="match status" value="1"/>
</dbReference>
<comment type="caution">
    <text evidence="2">The sequence shown here is derived from an EMBL/GenBank/DDBJ whole genome shotgun (WGS) entry which is preliminary data.</text>
</comment>